<evidence type="ECO:0000313" key="2">
    <source>
        <dbReference type="EMBL" id="KAJ2921960.1"/>
    </source>
</evidence>
<comment type="caution">
    <text evidence="2">The sequence shown here is derived from an EMBL/GenBank/DDBJ whole genome shotgun (WGS) entry which is preliminary data.</text>
</comment>
<dbReference type="Proteomes" id="UP001140091">
    <property type="component" value="Unassembled WGS sequence"/>
</dbReference>
<gene>
    <name evidence="2" type="ORF">H1R20_g15132</name>
</gene>
<dbReference type="AlphaFoldDB" id="A0A9W8ISI8"/>
<organism evidence="2 3">
    <name type="scientific">Candolleomyces eurysporus</name>
    <dbReference type="NCBI Taxonomy" id="2828524"/>
    <lineage>
        <taxon>Eukaryota</taxon>
        <taxon>Fungi</taxon>
        <taxon>Dikarya</taxon>
        <taxon>Basidiomycota</taxon>
        <taxon>Agaricomycotina</taxon>
        <taxon>Agaricomycetes</taxon>
        <taxon>Agaricomycetidae</taxon>
        <taxon>Agaricales</taxon>
        <taxon>Agaricineae</taxon>
        <taxon>Psathyrellaceae</taxon>
        <taxon>Candolleomyces</taxon>
    </lineage>
</organism>
<evidence type="ECO:0000256" key="1">
    <source>
        <dbReference type="SAM" id="MobiDB-lite"/>
    </source>
</evidence>
<accession>A0A9W8ISI8</accession>
<dbReference type="OrthoDB" id="3268345at2759"/>
<proteinExistence type="predicted"/>
<dbReference type="EMBL" id="JANBPK010001529">
    <property type="protein sequence ID" value="KAJ2921960.1"/>
    <property type="molecule type" value="Genomic_DNA"/>
</dbReference>
<reference evidence="2" key="1">
    <citation type="submission" date="2022-06" db="EMBL/GenBank/DDBJ databases">
        <title>Genome Sequence of Candolleomyces eurysporus.</title>
        <authorList>
            <person name="Buettner E."/>
        </authorList>
    </citation>
    <scope>NUCLEOTIDE SEQUENCE</scope>
    <source>
        <strain evidence="2">VTCC 930004</strain>
    </source>
</reference>
<keyword evidence="3" id="KW-1185">Reference proteome</keyword>
<evidence type="ECO:0000313" key="3">
    <source>
        <dbReference type="Proteomes" id="UP001140091"/>
    </source>
</evidence>
<protein>
    <submittedName>
        <fullName evidence="2">Uncharacterized protein</fullName>
    </submittedName>
</protein>
<feature type="region of interest" description="Disordered" evidence="1">
    <location>
        <begin position="1"/>
        <end position="31"/>
    </location>
</feature>
<name>A0A9W8ISI8_9AGAR</name>
<feature type="non-terminal residue" evidence="2">
    <location>
        <position position="283"/>
    </location>
</feature>
<sequence length="283" mass="32008">MSPPLLPSKRPAESTGSADHSAKKTKRESRVQELEEELRLLKEKILLASEHVEDWHQKNPSPNDKDVIWHWKLFLKIGSPDEAHSRLLMSRRLQSNAGVATLTNTLLDAYSVVWNKLGAAKAPSPSDFAMKEVWPEHQKRSPILCLRPSTAIGLPLCVLWDGFRTFIVNTSDPNTIPSPAGRQAGASLCETMGNSFESEDERSSVIDASLEPVVPNWRSQYRVEPYAGIVLGQIDRVLPLRIVREDRWESTTTQSDIYMQTSRSYELLVQELRSKGMRIPPHY</sequence>